<dbReference type="GeneID" id="303296319"/>
<keyword evidence="1" id="KW-0694">RNA-binding</keyword>
<feature type="binding site" evidence="1">
    <location>
        <position position="325"/>
    </location>
    <ligand>
        <name>Zn(2+)</name>
        <dbReference type="ChEBI" id="CHEBI:29105"/>
    </ligand>
</feature>
<accession>A0ABW0F9Q4</accession>
<dbReference type="Proteomes" id="UP001595937">
    <property type="component" value="Unassembled WGS sequence"/>
</dbReference>
<keyword evidence="1" id="KW-0479">Metal-binding</keyword>
<keyword evidence="1" id="KW-0547">Nucleotide-binding</keyword>
<feature type="binding site" evidence="1">
    <location>
        <begin position="214"/>
        <end position="222"/>
    </location>
    <ligand>
        <name>GTP</name>
        <dbReference type="ChEBI" id="CHEBI:37565"/>
    </ligand>
</feature>
<feature type="binding site" evidence="1">
    <location>
        <position position="334"/>
    </location>
    <ligand>
        <name>Zn(2+)</name>
        <dbReference type="ChEBI" id="CHEBI:29105"/>
    </ligand>
</feature>
<comment type="caution">
    <text evidence="4">The sequence shown here is derived from an EMBL/GenBank/DDBJ whole genome shotgun (WGS) entry which is preliminary data.</text>
</comment>
<gene>
    <name evidence="1" type="primary">rsgA</name>
    <name evidence="4" type="ORF">ACFPK8_00165</name>
</gene>
<dbReference type="EC" id="3.6.1.-" evidence="1"/>
<evidence type="ECO:0000256" key="1">
    <source>
        <dbReference type="HAMAP-Rule" id="MF_01820"/>
    </source>
</evidence>
<dbReference type="PANTHER" id="PTHR32120">
    <property type="entry name" value="SMALL RIBOSOMAL SUBUNIT BIOGENESIS GTPASE RSGA"/>
    <property type="match status" value="1"/>
</dbReference>
<dbReference type="HAMAP" id="MF_01820">
    <property type="entry name" value="GTPase_RsgA"/>
    <property type="match status" value="1"/>
</dbReference>
<sequence length="371" mass="39542">MSRSAREYDESDVRVRPNRRGSRPRTKDRPKHEDAITARVVSVDRGRWRTVVAAGTPEERTVTAMRARELGRSPVVPGDLVALVGDTSGRDGSLARIVRILERTSFLRRSADDDDSTERPLVANVDLMVMVSAVADPEPRGGMIDRCLVAAYVAGIDALLVLTKADLRSPEQFLHAYAPLGLEHVVTQREDSGEIIGLEEVRERLDGRVSVLIGHSGVGKSTLINALVPGTDRAIGVVNDVTGRGRHTSSSALAMQLPGAESSESSDSAEGTEGSEGAARSEGARGWVIDTPGVRSFGLGHVDPDELLDAFADLAALAESCPRGCTHLEDASDCALDALVAEGKAGSAGAARLVSYRRLAVTLRKNDPWAL</sequence>
<comment type="subunit">
    <text evidence="1">Monomer. Associates with 30S ribosomal subunit, binds 16S rRNA.</text>
</comment>
<dbReference type="InterPro" id="IPR004881">
    <property type="entry name" value="Ribosome_biogen_GTPase_RsgA"/>
</dbReference>
<keyword evidence="1" id="KW-0963">Cytoplasm</keyword>
<keyword evidence="1" id="KW-0699">rRNA-binding</keyword>
<name>A0ABW0F9Q4_9MICO</name>
<feature type="domain" description="EngC GTPase" evidence="3">
    <location>
        <begin position="123"/>
        <end position="269"/>
    </location>
</feature>
<keyword evidence="5" id="KW-1185">Reference proteome</keyword>
<dbReference type="Gene3D" id="1.10.40.50">
    <property type="entry name" value="Probable gtpase engc, domain 3"/>
    <property type="match status" value="1"/>
</dbReference>
<dbReference type="CDD" id="cd01854">
    <property type="entry name" value="YjeQ_EngC"/>
    <property type="match status" value="1"/>
</dbReference>
<comment type="function">
    <text evidence="1">One of several proteins that assist in the late maturation steps of the functional core of the 30S ribosomal subunit. Helps release RbfA from mature subunits. May play a role in the assembly of ribosomal proteins into the subunit. Circularly permuted GTPase that catalyzes slow GTP hydrolysis, GTPase activity is stimulated by the 30S ribosomal subunit.</text>
</comment>
<comment type="subcellular location">
    <subcellularLocation>
        <location evidence="1">Cytoplasm</location>
    </subcellularLocation>
</comment>
<dbReference type="EMBL" id="JBHSLN010000003">
    <property type="protein sequence ID" value="MFC5295927.1"/>
    <property type="molecule type" value="Genomic_DNA"/>
</dbReference>
<keyword evidence="1" id="KW-0342">GTP-binding</keyword>
<comment type="similarity">
    <text evidence="1">Belongs to the TRAFAC class YlqF/YawG GTPase family. RsgA subfamily.</text>
</comment>
<dbReference type="SUPFAM" id="SSF52540">
    <property type="entry name" value="P-loop containing nucleoside triphosphate hydrolases"/>
    <property type="match status" value="1"/>
</dbReference>
<dbReference type="InterPro" id="IPR027417">
    <property type="entry name" value="P-loop_NTPase"/>
</dbReference>
<feature type="binding site" evidence="1">
    <location>
        <position position="327"/>
    </location>
    <ligand>
        <name>Zn(2+)</name>
        <dbReference type="ChEBI" id="CHEBI:29105"/>
    </ligand>
</feature>
<reference evidence="5" key="1">
    <citation type="journal article" date="2019" name="Int. J. Syst. Evol. Microbiol.">
        <title>The Global Catalogue of Microorganisms (GCM) 10K type strain sequencing project: providing services to taxonomists for standard genome sequencing and annotation.</title>
        <authorList>
            <consortium name="The Broad Institute Genomics Platform"/>
            <consortium name="The Broad Institute Genome Sequencing Center for Infectious Disease"/>
            <person name="Wu L."/>
            <person name="Ma J."/>
        </authorList>
    </citation>
    <scope>NUCLEOTIDE SEQUENCE [LARGE SCALE GENOMIC DNA]</scope>
    <source>
        <strain evidence="5">CGMCC 1.16455</strain>
    </source>
</reference>
<organism evidence="4 5">
    <name type="scientific">Brachybacterium tyrofermentans</name>
    <dbReference type="NCBI Taxonomy" id="47848"/>
    <lineage>
        <taxon>Bacteria</taxon>
        <taxon>Bacillati</taxon>
        <taxon>Actinomycetota</taxon>
        <taxon>Actinomycetes</taxon>
        <taxon>Micrococcales</taxon>
        <taxon>Dermabacteraceae</taxon>
        <taxon>Brachybacterium</taxon>
    </lineage>
</organism>
<evidence type="ECO:0000313" key="4">
    <source>
        <dbReference type="EMBL" id="MFC5295927.1"/>
    </source>
</evidence>
<keyword evidence="1" id="KW-0378">Hydrolase</keyword>
<dbReference type="PROSITE" id="PS50936">
    <property type="entry name" value="ENGC_GTPASE"/>
    <property type="match status" value="1"/>
</dbReference>
<feature type="binding site" evidence="1">
    <location>
        <begin position="163"/>
        <end position="166"/>
    </location>
    <ligand>
        <name>GTP</name>
        <dbReference type="ChEBI" id="CHEBI:37565"/>
    </ligand>
</feature>
<dbReference type="Pfam" id="PF03193">
    <property type="entry name" value="RsgA_GTPase"/>
    <property type="match status" value="1"/>
</dbReference>
<evidence type="ECO:0000256" key="2">
    <source>
        <dbReference type="SAM" id="MobiDB-lite"/>
    </source>
</evidence>
<keyword evidence="1" id="KW-0690">Ribosome biogenesis</keyword>
<protein>
    <recommendedName>
        <fullName evidence="1">Small ribosomal subunit biogenesis GTPase RsgA</fullName>
        <ecNumber evidence="1">3.6.1.-</ecNumber>
    </recommendedName>
</protein>
<dbReference type="Gene3D" id="3.40.50.300">
    <property type="entry name" value="P-loop containing nucleotide triphosphate hydrolases"/>
    <property type="match status" value="1"/>
</dbReference>
<keyword evidence="1" id="KW-0862">Zinc</keyword>
<dbReference type="RefSeq" id="WP_193116098.1">
    <property type="nucleotide sequence ID" value="NZ_BAAAIR010000017.1"/>
</dbReference>
<dbReference type="PANTHER" id="PTHR32120:SF11">
    <property type="entry name" value="SMALL RIBOSOMAL SUBUNIT BIOGENESIS GTPASE RSGA 1, MITOCHONDRIAL-RELATED"/>
    <property type="match status" value="1"/>
</dbReference>
<feature type="compositionally biased region" description="Low complexity" evidence="2">
    <location>
        <begin position="259"/>
        <end position="285"/>
    </location>
</feature>
<proteinExistence type="inferred from homology"/>
<feature type="binding site" evidence="1">
    <location>
        <position position="321"/>
    </location>
    <ligand>
        <name>Zn(2+)</name>
        <dbReference type="ChEBI" id="CHEBI:29105"/>
    </ligand>
</feature>
<feature type="region of interest" description="Disordered" evidence="2">
    <location>
        <begin position="248"/>
        <end position="285"/>
    </location>
</feature>
<evidence type="ECO:0000313" key="5">
    <source>
        <dbReference type="Proteomes" id="UP001595937"/>
    </source>
</evidence>
<feature type="compositionally biased region" description="Basic and acidic residues" evidence="2">
    <location>
        <begin position="1"/>
        <end position="15"/>
    </location>
</feature>
<evidence type="ECO:0000259" key="3">
    <source>
        <dbReference type="PROSITE" id="PS50936"/>
    </source>
</evidence>
<comment type="cofactor">
    <cofactor evidence="1">
        <name>Zn(2+)</name>
        <dbReference type="ChEBI" id="CHEBI:29105"/>
    </cofactor>
    <text evidence="1">Binds 1 zinc ion per subunit.</text>
</comment>
<dbReference type="InterPro" id="IPR010914">
    <property type="entry name" value="RsgA_GTPase_dom"/>
</dbReference>
<feature type="region of interest" description="Disordered" evidence="2">
    <location>
        <begin position="1"/>
        <end position="33"/>
    </location>
</feature>